<dbReference type="Proteomes" id="UP001222325">
    <property type="component" value="Unassembled WGS sequence"/>
</dbReference>
<proteinExistence type="predicted"/>
<feature type="region of interest" description="Disordered" evidence="1">
    <location>
        <begin position="98"/>
        <end position="128"/>
    </location>
</feature>
<accession>A0AAD6U860</accession>
<feature type="region of interest" description="Disordered" evidence="1">
    <location>
        <begin position="239"/>
        <end position="308"/>
    </location>
</feature>
<dbReference type="AlphaFoldDB" id="A0AAD6U860"/>
<feature type="compositionally biased region" description="Polar residues" evidence="1">
    <location>
        <begin position="273"/>
        <end position="282"/>
    </location>
</feature>
<name>A0AAD6U860_9AGAR</name>
<dbReference type="EMBL" id="JARJCN010000016">
    <property type="protein sequence ID" value="KAJ7093470.1"/>
    <property type="molecule type" value="Genomic_DNA"/>
</dbReference>
<keyword evidence="3" id="KW-1185">Reference proteome</keyword>
<organism evidence="2 3">
    <name type="scientific">Mycena belliarum</name>
    <dbReference type="NCBI Taxonomy" id="1033014"/>
    <lineage>
        <taxon>Eukaryota</taxon>
        <taxon>Fungi</taxon>
        <taxon>Dikarya</taxon>
        <taxon>Basidiomycota</taxon>
        <taxon>Agaricomycotina</taxon>
        <taxon>Agaricomycetes</taxon>
        <taxon>Agaricomycetidae</taxon>
        <taxon>Agaricales</taxon>
        <taxon>Marasmiineae</taxon>
        <taxon>Mycenaceae</taxon>
        <taxon>Mycena</taxon>
    </lineage>
</organism>
<protein>
    <submittedName>
        <fullName evidence="2">Uncharacterized protein</fullName>
    </submittedName>
</protein>
<evidence type="ECO:0000256" key="1">
    <source>
        <dbReference type="SAM" id="MobiDB-lite"/>
    </source>
</evidence>
<evidence type="ECO:0000313" key="3">
    <source>
        <dbReference type="Proteomes" id="UP001222325"/>
    </source>
</evidence>
<reference evidence="2" key="1">
    <citation type="submission" date="2023-03" db="EMBL/GenBank/DDBJ databases">
        <title>Massive genome expansion in bonnet fungi (Mycena s.s.) driven by repeated elements and novel gene families across ecological guilds.</title>
        <authorList>
            <consortium name="Lawrence Berkeley National Laboratory"/>
            <person name="Harder C.B."/>
            <person name="Miyauchi S."/>
            <person name="Viragh M."/>
            <person name="Kuo A."/>
            <person name="Thoen E."/>
            <person name="Andreopoulos B."/>
            <person name="Lu D."/>
            <person name="Skrede I."/>
            <person name="Drula E."/>
            <person name="Henrissat B."/>
            <person name="Morin E."/>
            <person name="Kohler A."/>
            <person name="Barry K."/>
            <person name="LaButti K."/>
            <person name="Morin E."/>
            <person name="Salamov A."/>
            <person name="Lipzen A."/>
            <person name="Mereny Z."/>
            <person name="Hegedus B."/>
            <person name="Baldrian P."/>
            <person name="Stursova M."/>
            <person name="Weitz H."/>
            <person name="Taylor A."/>
            <person name="Grigoriev I.V."/>
            <person name="Nagy L.G."/>
            <person name="Martin F."/>
            <person name="Kauserud H."/>
        </authorList>
    </citation>
    <scope>NUCLEOTIDE SEQUENCE</scope>
    <source>
        <strain evidence="2">CBHHK173m</strain>
    </source>
</reference>
<sequence length="308" mass="32316">MAQSRQQQRAIPTGAAFSSSLSLQGSIHRIGGAPHAYLAGAATAPTQNTTGAGNTNISVATATGVRPPAAAGVRDIRQDAPTAQTLAPAHRELLGAPASSPMAKHARAREAPRILTPPPPYSSPDTVRATSERPTQLAQLFPEGMCAPNTTPLPSLGDIMCWTIWPALGARAHAEQPRAITPVEDPAPQINALDEKLKATLKPIDDYEEAPRWPQVPNRGLEALGNGGPSQFLTVNYPNGPPGITSRHGPRGDEPIVGGARTTPTPADRRNENPGQHRSSTKALDRRRNTGQAGAGRGVLGNIVNGRR</sequence>
<comment type="caution">
    <text evidence="2">The sequence shown here is derived from an EMBL/GenBank/DDBJ whole genome shotgun (WGS) entry which is preliminary data.</text>
</comment>
<evidence type="ECO:0000313" key="2">
    <source>
        <dbReference type="EMBL" id="KAJ7093470.1"/>
    </source>
</evidence>
<gene>
    <name evidence="2" type="ORF">B0H15DRAFT_159239</name>
</gene>